<evidence type="ECO:0000313" key="1">
    <source>
        <dbReference type="EMBL" id="BAS79843.1"/>
    </source>
</evidence>
<dbReference type="Proteomes" id="UP000059680">
    <property type="component" value="Chromosome 2"/>
</dbReference>
<proteinExistence type="predicted"/>
<feature type="non-terminal residue" evidence="1">
    <location>
        <position position="468"/>
    </location>
</feature>
<reference evidence="1 2" key="2">
    <citation type="journal article" date="2013" name="Plant Cell Physiol.">
        <title>Rice Annotation Project Database (RAP-DB): an integrative and interactive database for rice genomics.</title>
        <authorList>
            <person name="Sakai H."/>
            <person name="Lee S.S."/>
            <person name="Tanaka T."/>
            <person name="Numa H."/>
            <person name="Kim J."/>
            <person name="Kawahara Y."/>
            <person name="Wakimoto H."/>
            <person name="Yang C.C."/>
            <person name="Iwamoto M."/>
            <person name="Abe T."/>
            <person name="Yamada Y."/>
            <person name="Muto A."/>
            <person name="Inokuchi H."/>
            <person name="Ikemura T."/>
            <person name="Matsumoto T."/>
            <person name="Sasaki T."/>
            <person name="Itoh T."/>
        </authorList>
    </citation>
    <scope>NUCLEOTIDE SEQUENCE [LARGE SCALE GENOMIC DNA]</scope>
    <source>
        <strain evidence="2">cv. Nipponbare</strain>
    </source>
</reference>
<dbReference type="Gramene" id="Os02t0623766-00">
    <property type="protein sequence ID" value="Os02t0623766-00"/>
    <property type="gene ID" value="Os02g0623766"/>
</dbReference>
<accession>A0A0P0VLW5</accession>
<name>A0A0P0VLW5_ORYSJ</name>
<organism evidence="1 2">
    <name type="scientific">Oryza sativa subsp. japonica</name>
    <name type="common">Rice</name>
    <dbReference type="NCBI Taxonomy" id="39947"/>
    <lineage>
        <taxon>Eukaryota</taxon>
        <taxon>Viridiplantae</taxon>
        <taxon>Streptophyta</taxon>
        <taxon>Embryophyta</taxon>
        <taxon>Tracheophyta</taxon>
        <taxon>Spermatophyta</taxon>
        <taxon>Magnoliopsida</taxon>
        <taxon>Liliopsida</taxon>
        <taxon>Poales</taxon>
        <taxon>Poaceae</taxon>
        <taxon>BOP clade</taxon>
        <taxon>Oryzoideae</taxon>
        <taxon>Oryzeae</taxon>
        <taxon>Oryzinae</taxon>
        <taxon>Oryza</taxon>
        <taxon>Oryza sativa</taxon>
    </lineage>
</organism>
<protein>
    <submittedName>
        <fullName evidence="1">Os02g0623766 protein</fullName>
    </submittedName>
</protein>
<reference evidence="1 2" key="3">
    <citation type="journal article" date="2013" name="Rice">
        <title>Improvement of the Oryza sativa Nipponbare reference genome using next generation sequence and optical map data.</title>
        <authorList>
            <person name="Kawahara Y."/>
            <person name="de la Bastide M."/>
            <person name="Hamilton J.P."/>
            <person name="Kanamori H."/>
            <person name="McCombie W.R."/>
            <person name="Ouyang S."/>
            <person name="Schwartz D.C."/>
            <person name="Tanaka T."/>
            <person name="Wu J."/>
            <person name="Zhou S."/>
            <person name="Childs K.L."/>
            <person name="Davidson R.M."/>
            <person name="Lin H."/>
            <person name="Quesada-Ocampo L."/>
            <person name="Vaillancourt B."/>
            <person name="Sakai H."/>
            <person name="Lee S.S."/>
            <person name="Kim J."/>
            <person name="Numa H."/>
            <person name="Itoh T."/>
            <person name="Buell C.R."/>
            <person name="Matsumoto T."/>
        </authorList>
    </citation>
    <scope>NUCLEOTIDE SEQUENCE [LARGE SCALE GENOMIC DNA]</scope>
    <source>
        <strain evidence="2">cv. Nipponbare</strain>
    </source>
</reference>
<gene>
    <name evidence="1" type="ordered locus">Os02g0623766</name>
    <name evidence="1" type="ORF">OSNPB_020623766</name>
</gene>
<evidence type="ECO:0000313" key="2">
    <source>
        <dbReference type="Proteomes" id="UP000059680"/>
    </source>
</evidence>
<sequence>MLRWLIWDRISISLPNSFFCRSVASRHRLMATTAPLSLAMVPLYTVPFPPLPITLRSSNRFVACSSSSWVKSANDRPCLDFISSNSSSPPCCLKCSLLILASLLFAWIMYTHDANIGDAYAWITNGDLPSELGLVIPACAVVSVAYRLVRASAGESSGSVDTCARNGARVPEPALLTLAAVEEVGVAVVAGGAVAEVAAATAVPGVDALAVGADAGVGRRVPLGLLARLVPDGPVEHQRQLAAVGRHELVGGDVRGAEVERRGFDQHGVAAAAEPGDRRRVELLLEGDLVPVEAGRDGRLAAPHAGAGAVLLLQPARAGAHGHAPGHVPVGTGGAVGREDVGEGVAPDDGEAVERVVDAEVGDGHVVPPVALPVHGGRAAVVAPRVDGAVDAQLPPPHRHVHHLDLVVVHPQPPVRAAVAAQHERPVPGLEVAPAADAERVRDLHVAAPPQARLARLHRRRRLTRRQG</sequence>
<reference evidence="2" key="1">
    <citation type="journal article" date="2005" name="Nature">
        <title>The map-based sequence of the rice genome.</title>
        <authorList>
            <consortium name="International rice genome sequencing project (IRGSP)"/>
            <person name="Matsumoto T."/>
            <person name="Wu J."/>
            <person name="Kanamori H."/>
            <person name="Katayose Y."/>
            <person name="Fujisawa M."/>
            <person name="Namiki N."/>
            <person name="Mizuno H."/>
            <person name="Yamamoto K."/>
            <person name="Antonio B.A."/>
            <person name="Baba T."/>
            <person name="Sakata K."/>
            <person name="Nagamura Y."/>
            <person name="Aoki H."/>
            <person name="Arikawa K."/>
            <person name="Arita K."/>
            <person name="Bito T."/>
            <person name="Chiden Y."/>
            <person name="Fujitsuka N."/>
            <person name="Fukunaka R."/>
            <person name="Hamada M."/>
            <person name="Harada C."/>
            <person name="Hayashi A."/>
            <person name="Hijishita S."/>
            <person name="Honda M."/>
            <person name="Hosokawa S."/>
            <person name="Ichikawa Y."/>
            <person name="Idonuma A."/>
            <person name="Iijima M."/>
            <person name="Ikeda M."/>
            <person name="Ikeno M."/>
            <person name="Ito K."/>
            <person name="Ito S."/>
            <person name="Ito T."/>
            <person name="Ito Y."/>
            <person name="Ito Y."/>
            <person name="Iwabuchi A."/>
            <person name="Kamiya K."/>
            <person name="Karasawa W."/>
            <person name="Kurita K."/>
            <person name="Katagiri S."/>
            <person name="Kikuta A."/>
            <person name="Kobayashi H."/>
            <person name="Kobayashi N."/>
            <person name="Machita K."/>
            <person name="Maehara T."/>
            <person name="Masukawa M."/>
            <person name="Mizubayashi T."/>
            <person name="Mukai Y."/>
            <person name="Nagasaki H."/>
            <person name="Nagata Y."/>
            <person name="Naito S."/>
            <person name="Nakashima M."/>
            <person name="Nakama Y."/>
            <person name="Nakamichi Y."/>
            <person name="Nakamura M."/>
            <person name="Meguro A."/>
            <person name="Negishi M."/>
            <person name="Ohta I."/>
            <person name="Ohta T."/>
            <person name="Okamoto M."/>
            <person name="Ono N."/>
            <person name="Saji S."/>
            <person name="Sakaguchi M."/>
            <person name="Sakai K."/>
            <person name="Shibata M."/>
            <person name="Shimokawa T."/>
            <person name="Song J."/>
            <person name="Takazaki Y."/>
            <person name="Terasawa K."/>
            <person name="Tsugane M."/>
            <person name="Tsuji K."/>
            <person name="Ueda S."/>
            <person name="Waki K."/>
            <person name="Yamagata H."/>
            <person name="Yamamoto M."/>
            <person name="Yamamoto S."/>
            <person name="Yamane H."/>
            <person name="Yoshiki S."/>
            <person name="Yoshihara R."/>
            <person name="Yukawa K."/>
            <person name="Zhong H."/>
            <person name="Yano M."/>
            <person name="Yuan Q."/>
            <person name="Ouyang S."/>
            <person name="Liu J."/>
            <person name="Jones K.M."/>
            <person name="Gansberger K."/>
            <person name="Moffat K."/>
            <person name="Hill J."/>
            <person name="Bera J."/>
            <person name="Fadrosh D."/>
            <person name="Jin S."/>
            <person name="Johri S."/>
            <person name="Kim M."/>
            <person name="Overton L."/>
            <person name="Reardon M."/>
            <person name="Tsitrin T."/>
            <person name="Vuong H."/>
            <person name="Weaver B."/>
            <person name="Ciecko A."/>
            <person name="Tallon L."/>
            <person name="Jackson J."/>
            <person name="Pai G."/>
            <person name="Aken S.V."/>
            <person name="Utterback T."/>
            <person name="Reidmuller S."/>
            <person name="Feldblyum T."/>
            <person name="Hsiao J."/>
            <person name="Zismann V."/>
            <person name="Iobst S."/>
            <person name="de Vazeille A.R."/>
            <person name="Buell C.R."/>
            <person name="Ying K."/>
            <person name="Li Y."/>
            <person name="Lu T."/>
            <person name="Huang Y."/>
            <person name="Zhao Q."/>
            <person name="Feng Q."/>
            <person name="Zhang L."/>
            <person name="Zhu J."/>
            <person name="Weng Q."/>
            <person name="Mu J."/>
            <person name="Lu Y."/>
            <person name="Fan D."/>
            <person name="Liu Y."/>
            <person name="Guan J."/>
            <person name="Zhang Y."/>
            <person name="Yu S."/>
            <person name="Liu X."/>
            <person name="Zhang Y."/>
            <person name="Hong G."/>
            <person name="Han B."/>
            <person name="Choisne N."/>
            <person name="Demange N."/>
            <person name="Orjeda G."/>
            <person name="Samain S."/>
            <person name="Cattolico L."/>
            <person name="Pelletier E."/>
            <person name="Couloux A."/>
            <person name="Segurens B."/>
            <person name="Wincker P."/>
            <person name="D'Hont A."/>
            <person name="Scarpelli C."/>
            <person name="Weissenbach J."/>
            <person name="Salanoubat M."/>
            <person name="Quetier F."/>
            <person name="Yu Y."/>
            <person name="Kim H.R."/>
            <person name="Rambo T."/>
            <person name="Currie J."/>
            <person name="Collura K."/>
            <person name="Luo M."/>
            <person name="Yang T."/>
            <person name="Ammiraju J.S.S."/>
            <person name="Engler F."/>
            <person name="Soderlund C."/>
            <person name="Wing R.A."/>
            <person name="Palmer L.E."/>
            <person name="de la Bastide M."/>
            <person name="Spiegel L."/>
            <person name="Nascimento L."/>
            <person name="Zutavern T."/>
            <person name="O'Shaughnessy A."/>
            <person name="Dike S."/>
            <person name="Dedhia N."/>
            <person name="Preston R."/>
            <person name="Balija V."/>
            <person name="McCombie W.R."/>
            <person name="Chow T."/>
            <person name="Chen H."/>
            <person name="Chung M."/>
            <person name="Chen C."/>
            <person name="Shaw J."/>
            <person name="Wu H."/>
            <person name="Hsiao K."/>
            <person name="Chao Y."/>
            <person name="Chu M."/>
            <person name="Cheng C."/>
            <person name="Hour A."/>
            <person name="Lee P."/>
            <person name="Lin S."/>
            <person name="Lin Y."/>
            <person name="Liou J."/>
            <person name="Liu S."/>
            <person name="Hsing Y."/>
            <person name="Raghuvanshi S."/>
            <person name="Mohanty A."/>
            <person name="Bharti A.K."/>
            <person name="Gaur A."/>
            <person name="Gupta V."/>
            <person name="Kumar D."/>
            <person name="Ravi V."/>
            <person name="Vij S."/>
            <person name="Kapur A."/>
            <person name="Khurana P."/>
            <person name="Khurana P."/>
            <person name="Khurana J.P."/>
            <person name="Tyagi A.K."/>
            <person name="Gaikwad K."/>
            <person name="Singh A."/>
            <person name="Dalal V."/>
            <person name="Srivastava S."/>
            <person name="Dixit A."/>
            <person name="Pal A.K."/>
            <person name="Ghazi I.A."/>
            <person name="Yadav M."/>
            <person name="Pandit A."/>
            <person name="Bhargava A."/>
            <person name="Sureshbabu K."/>
            <person name="Batra K."/>
            <person name="Sharma T.R."/>
            <person name="Mohapatra T."/>
            <person name="Singh N.K."/>
            <person name="Messing J."/>
            <person name="Nelson A.B."/>
            <person name="Fuks G."/>
            <person name="Kavchok S."/>
            <person name="Keizer G."/>
            <person name="Linton E."/>
            <person name="Llaca V."/>
            <person name="Song R."/>
            <person name="Tanyolac B."/>
            <person name="Young S."/>
            <person name="Ho-Il K."/>
            <person name="Hahn J.H."/>
            <person name="Sangsakoo G."/>
            <person name="Vanavichit A."/>
            <person name="de Mattos Luiz.A.T."/>
            <person name="Zimmer P.D."/>
            <person name="Malone G."/>
            <person name="Dellagostin O."/>
            <person name="de Oliveira A.C."/>
            <person name="Bevan M."/>
            <person name="Bancroft I."/>
            <person name="Minx P."/>
            <person name="Cordum H."/>
            <person name="Wilson R."/>
            <person name="Cheng Z."/>
            <person name="Jin W."/>
            <person name="Jiang J."/>
            <person name="Leong S.A."/>
            <person name="Iwama H."/>
            <person name="Gojobori T."/>
            <person name="Itoh T."/>
            <person name="Niimura Y."/>
            <person name="Fujii Y."/>
            <person name="Habara T."/>
            <person name="Sakai H."/>
            <person name="Sato Y."/>
            <person name="Wilson G."/>
            <person name="Kumar K."/>
            <person name="McCouch S."/>
            <person name="Juretic N."/>
            <person name="Hoen D."/>
            <person name="Wright S."/>
            <person name="Bruskiewich R."/>
            <person name="Bureau T."/>
            <person name="Miyao A."/>
            <person name="Hirochika H."/>
            <person name="Nishikawa T."/>
            <person name="Kadowaki K."/>
            <person name="Sugiura M."/>
            <person name="Burr B."/>
            <person name="Sasaki T."/>
        </authorList>
    </citation>
    <scope>NUCLEOTIDE SEQUENCE [LARGE SCALE GENOMIC DNA]</scope>
    <source>
        <strain evidence="2">cv. Nipponbare</strain>
    </source>
</reference>
<dbReference type="EMBL" id="AP014958">
    <property type="protein sequence ID" value="BAS79843.1"/>
    <property type="molecule type" value="Genomic_DNA"/>
</dbReference>
<dbReference type="PaxDb" id="39947-A0A0P0VLW5"/>
<dbReference type="AlphaFoldDB" id="A0A0P0VLW5"/>
<keyword evidence="2" id="KW-1185">Reference proteome</keyword>
<dbReference type="InParanoid" id="A0A0P0VLW5"/>